<feature type="domain" description="Aspartic peptidase DDI1-type" evidence="1">
    <location>
        <begin position="416"/>
        <end position="512"/>
    </location>
</feature>
<dbReference type="EMBL" id="LSSK01000625">
    <property type="protein sequence ID" value="OMH82628.1"/>
    <property type="molecule type" value="Genomic_DNA"/>
</dbReference>
<proteinExistence type="predicted"/>
<dbReference type="Gene3D" id="2.40.70.10">
    <property type="entry name" value="Acid Proteases"/>
    <property type="match status" value="1"/>
</dbReference>
<evidence type="ECO:0000313" key="3">
    <source>
        <dbReference type="Proteomes" id="UP000188320"/>
    </source>
</evidence>
<gene>
    <name evidence="2" type="ORF">AX774_g3887</name>
</gene>
<accession>A0A1R1PNU1</accession>
<organism evidence="2 3">
    <name type="scientific">Zancudomyces culisetae</name>
    <name type="common">Gut fungus</name>
    <name type="synonym">Smittium culisetae</name>
    <dbReference type="NCBI Taxonomy" id="1213189"/>
    <lineage>
        <taxon>Eukaryota</taxon>
        <taxon>Fungi</taxon>
        <taxon>Fungi incertae sedis</taxon>
        <taxon>Zoopagomycota</taxon>
        <taxon>Kickxellomycotina</taxon>
        <taxon>Harpellomycetes</taxon>
        <taxon>Harpellales</taxon>
        <taxon>Legeriomycetaceae</taxon>
        <taxon>Zancudomyces</taxon>
    </lineage>
</organism>
<reference evidence="3" key="1">
    <citation type="submission" date="2017-01" db="EMBL/GenBank/DDBJ databases">
        <authorList>
            <person name="Wang Y."/>
            <person name="White M."/>
            <person name="Kvist S."/>
            <person name="Moncalvo J.-M."/>
        </authorList>
    </citation>
    <scope>NUCLEOTIDE SEQUENCE [LARGE SCALE GENOMIC DNA]</scope>
    <source>
        <strain evidence="3">COL-18-3</strain>
    </source>
</reference>
<dbReference type="InterPro" id="IPR021109">
    <property type="entry name" value="Peptidase_aspartic_dom_sf"/>
</dbReference>
<dbReference type="GO" id="GO:0008270">
    <property type="term" value="F:zinc ion binding"/>
    <property type="evidence" value="ECO:0007669"/>
    <property type="project" value="InterPro"/>
</dbReference>
<evidence type="ECO:0000259" key="1">
    <source>
        <dbReference type="Pfam" id="PF09668"/>
    </source>
</evidence>
<dbReference type="PANTHER" id="PTHR33223:SF6">
    <property type="entry name" value="CCHC-TYPE DOMAIN-CONTAINING PROTEIN"/>
    <property type="match status" value="1"/>
</dbReference>
<evidence type="ECO:0000313" key="2">
    <source>
        <dbReference type="EMBL" id="OMH82628.1"/>
    </source>
</evidence>
<dbReference type="AlphaFoldDB" id="A0A1R1PNU1"/>
<comment type="caution">
    <text evidence="2">The sequence shown here is derived from an EMBL/GenBank/DDBJ whole genome shotgun (WGS) entry which is preliminary data.</text>
</comment>
<sequence>MITPKTFESDMGIDPEDWADNYRLVAKQNNWDEGDWIDLVRLYLGKKEAIWYKKNKEYFTSWDEFSKLFIEKFSIKETKCQVWDKLRNIKHSDYNSIEELEYDLELLCEKAGITKDDIKLDLLVSTLKAEHKEKLEETGYKSWDKVIKFISNLEKSEQGVYRKSEYKDKVSKMKELSKNAASRQGRTIKDMSKDKESYAAMIRKFEELSVSLLAKVDEVVDKKLKSYRPENTNVYKCFYCQEEGHNKFECQKWKAQKNQDSNSKINSNVNFIDIVGEKESDSKQLFAVEKRKNNSLNDTTTEIRARKRNNTAATSTLSENFIKEKTVEKNVEEIDEDVPLSVQIQKRYNPRIQNGTKAFSLRDELNKVYPKISLIQLLDSSPILAKALVGLCNKKDTSEINEISIHEWKITNCRAQVQIFGQDISAVIDTGAACSVVGPKMVECWGLDIDSRNIQIIITTDGKKHPTLGKINNVPVKIASVILPANLVVMEKNEGNLILGTDWLLKHRAIINLKVPEIRFPIENSELITRLTTTTQIQEDETEMYYVVKEAPKGLEADNNSKLAEVTEEFDDIFVDDISELKQASITKHKIELTDEKPIKQKPYC</sequence>
<dbReference type="SUPFAM" id="SSF50630">
    <property type="entry name" value="Acid proteases"/>
    <property type="match status" value="1"/>
</dbReference>
<dbReference type="Proteomes" id="UP000188320">
    <property type="component" value="Unassembled WGS sequence"/>
</dbReference>
<dbReference type="Pfam" id="PF09668">
    <property type="entry name" value="Asp_protease"/>
    <property type="match status" value="1"/>
</dbReference>
<dbReference type="InterPro" id="IPR036875">
    <property type="entry name" value="Znf_CCHC_sf"/>
</dbReference>
<protein>
    <submittedName>
        <fullName evidence="2">DNA damage-inducible protein 1</fullName>
    </submittedName>
</protein>
<dbReference type="OrthoDB" id="1047367at2759"/>
<dbReference type="GO" id="GO:0004190">
    <property type="term" value="F:aspartic-type endopeptidase activity"/>
    <property type="evidence" value="ECO:0007669"/>
    <property type="project" value="InterPro"/>
</dbReference>
<dbReference type="GO" id="GO:0006508">
    <property type="term" value="P:proteolysis"/>
    <property type="evidence" value="ECO:0007669"/>
    <property type="project" value="InterPro"/>
</dbReference>
<dbReference type="GO" id="GO:0003676">
    <property type="term" value="F:nucleic acid binding"/>
    <property type="evidence" value="ECO:0007669"/>
    <property type="project" value="InterPro"/>
</dbReference>
<dbReference type="InterPro" id="IPR019103">
    <property type="entry name" value="Peptidase_aspartic_DDI1-type"/>
</dbReference>
<keyword evidence="3" id="KW-1185">Reference proteome</keyword>
<name>A0A1R1PNU1_ZANCU</name>
<dbReference type="PANTHER" id="PTHR33223">
    <property type="entry name" value="CCHC-TYPE DOMAIN-CONTAINING PROTEIN"/>
    <property type="match status" value="1"/>
</dbReference>
<dbReference type="SUPFAM" id="SSF57756">
    <property type="entry name" value="Retrovirus zinc finger-like domains"/>
    <property type="match status" value="1"/>
</dbReference>